<dbReference type="PANTHER" id="PTHR30157">
    <property type="entry name" value="FERRIC REDUCTASE, NADPH-DEPENDENT"/>
    <property type="match status" value="1"/>
</dbReference>
<protein>
    <submittedName>
        <fullName evidence="3">Siderophore-interacting protein</fullName>
    </submittedName>
</protein>
<evidence type="ECO:0000313" key="4">
    <source>
        <dbReference type="Proteomes" id="UP001164305"/>
    </source>
</evidence>
<dbReference type="CDD" id="cd06193">
    <property type="entry name" value="siderophore_interacting"/>
    <property type="match status" value="1"/>
</dbReference>
<evidence type="ECO:0000256" key="1">
    <source>
        <dbReference type="SAM" id="MobiDB-lite"/>
    </source>
</evidence>
<dbReference type="InterPro" id="IPR017938">
    <property type="entry name" value="Riboflavin_synthase-like_b-brl"/>
</dbReference>
<evidence type="ECO:0000259" key="2">
    <source>
        <dbReference type="PROSITE" id="PS51384"/>
    </source>
</evidence>
<sequence length="339" mass="36495">MARSSVTCLDGEVLRIQDLGPTFRRITFGGPGMADFGIAGPALDMRLKLVIPPAGVGEDERFDLPGLVDRATEPGMSWYKEWLQVPEAERGAMRTYTVRAWRDAERELDVDLVLHTDADGHSGPAAAWAQHAAVGDRLHILGPHREFTGDTGGIEFEPGSSRDLLLAGDETAVPAIVSILGSLPPEATGCALLEVPRAEDVQPVTAPAGLDVRWLVRGDATVGSRLEDAVHEVVRTREAAGEDWGHGAATSGTAQDAELEEIDIDTTILWEVPHRLTAAAHASGPAAEGEADDARRFYAWIAGEAGVVKALRRYLVREVGVDRRQVAFMGYWRIGKAEG</sequence>
<dbReference type="InterPro" id="IPR007037">
    <property type="entry name" value="SIP_rossman_dom"/>
</dbReference>
<feature type="region of interest" description="Disordered" evidence="1">
    <location>
        <begin position="238"/>
        <end position="257"/>
    </location>
</feature>
<keyword evidence="4" id="KW-1185">Reference proteome</keyword>
<accession>A0ABY6G3J9</accession>
<organism evidence="3 4">
    <name type="scientific">Brachybacterium huguangmaarense</name>
    <dbReference type="NCBI Taxonomy" id="1652028"/>
    <lineage>
        <taxon>Bacteria</taxon>
        <taxon>Bacillati</taxon>
        <taxon>Actinomycetota</taxon>
        <taxon>Actinomycetes</taxon>
        <taxon>Micrococcales</taxon>
        <taxon>Dermabacteraceae</taxon>
        <taxon>Brachybacterium</taxon>
    </lineage>
</organism>
<name>A0ABY6G3J9_9MICO</name>
<dbReference type="InterPro" id="IPR039374">
    <property type="entry name" value="SIP_fam"/>
</dbReference>
<dbReference type="Pfam" id="PF04954">
    <property type="entry name" value="SIP"/>
    <property type="match status" value="1"/>
</dbReference>
<dbReference type="SUPFAM" id="SSF63380">
    <property type="entry name" value="Riboflavin synthase domain-like"/>
    <property type="match status" value="1"/>
</dbReference>
<proteinExistence type="predicted"/>
<feature type="domain" description="FAD-binding FR-type" evidence="2">
    <location>
        <begin position="6"/>
        <end position="150"/>
    </location>
</feature>
<dbReference type="Proteomes" id="UP001164305">
    <property type="component" value="Chromosome"/>
</dbReference>
<dbReference type="InterPro" id="IPR039261">
    <property type="entry name" value="FNR_nucleotide-bd"/>
</dbReference>
<dbReference type="Gene3D" id="3.40.50.80">
    <property type="entry name" value="Nucleotide-binding domain of ferredoxin-NADP reductase (FNR) module"/>
    <property type="match status" value="1"/>
</dbReference>
<gene>
    <name evidence="3" type="ORF">BRM3_01860</name>
</gene>
<dbReference type="PANTHER" id="PTHR30157:SF0">
    <property type="entry name" value="NADPH-DEPENDENT FERRIC-CHELATE REDUCTASE"/>
    <property type="match status" value="1"/>
</dbReference>
<reference evidence="3" key="1">
    <citation type="submission" date="2022-10" db="EMBL/GenBank/DDBJ databases">
        <title>Whole-Genome Sequencing of Brachybacterium huguangmaarense BRM-3, Isolated from Betula schmidtii.</title>
        <authorList>
            <person name="Haam D."/>
        </authorList>
    </citation>
    <scope>NUCLEOTIDE SEQUENCE</scope>
    <source>
        <strain evidence="3">BRM-3</strain>
    </source>
</reference>
<dbReference type="Gene3D" id="2.40.30.10">
    <property type="entry name" value="Translation factors"/>
    <property type="match status" value="1"/>
</dbReference>
<dbReference type="RefSeq" id="WP_263594415.1">
    <property type="nucleotide sequence ID" value="NZ_CP107020.1"/>
</dbReference>
<evidence type="ECO:0000313" key="3">
    <source>
        <dbReference type="EMBL" id="UYG17206.1"/>
    </source>
</evidence>
<dbReference type="InterPro" id="IPR013113">
    <property type="entry name" value="SIP_FAD-bd"/>
</dbReference>
<dbReference type="InterPro" id="IPR017927">
    <property type="entry name" value="FAD-bd_FR_type"/>
</dbReference>
<dbReference type="Pfam" id="PF08021">
    <property type="entry name" value="FAD_binding_9"/>
    <property type="match status" value="1"/>
</dbReference>
<dbReference type="PROSITE" id="PS51384">
    <property type="entry name" value="FAD_FR"/>
    <property type="match status" value="1"/>
</dbReference>
<dbReference type="EMBL" id="CP107020">
    <property type="protein sequence ID" value="UYG17206.1"/>
    <property type="molecule type" value="Genomic_DNA"/>
</dbReference>